<dbReference type="PANTHER" id="PTHR21210">
    <property type="entry name" value="TRNA (URACIL-O(2)-)-METHYLTRANSFERASE-RELATED"/>
    <property type="match status" value="1"/>
</dbReference>
<evidence type="ECO:0000256" key="4">
    <source>
        <dbReference type="ARBA" id="ARBA00012795"/>
    </source>
</evidence>
<reference evidence="15" key="1">
    <citation type="journal article" date="2020" name="Microb. Genom.">
        <title>Genetic diversity of clinical and environmental Mucorales isolates obtained from an investigation of mucormycosis cases among solid organ transplant recipients.</title>
        <authorList>
            <person name="Nguyen M.H."/>
            <person name="Kaul D."/>
            <person name="Muto C."/>
            <person name="Cheng S.J."/>
            <person name="Richter R.A."/>
            <person name="Bruno V.M."/>
            <person name="Liu G."/>
            <person name="Beyhan S."/>
            <person name="Sundermann A.J."/>
            <person name="Mounaud S."/>
            <person name="Pasculle A.W."/>
            <person name="Nierman W.C."/>
            <person name="Driscoll E."/>
            <person name="Cumbie R."/>
            <person name="Clancy C.J."/>
            <person name="Dupont C.L."/>
        </authorList>
    </citation>
    <scope>NUCLEOTIDE SEQUENCE</scope>
    <source>
        <strain evidence="15">GL16</strain>
    </source>
</reference>
<keyword evidence="14" id="KW-1133">Transmembrane helix</keyword>
<dbReference type="Pfam" id="PF07757">
    <property type="entry name" value="AdoMet_MTase"/>
    <property type="match status" value="1"/>
</dbReference>
<proteinExistence type="inferred from homology"/>
<evidence type="ECO:0000313" key="16">
    <source>
        <dbReference type="Proteomes" id="UP000717996"/>
    </source>
</evidence>
<gene>
    <name evidence="15" type="ORF">G6F51_008640</name>
</gene>
<evidence type="ECO:0000256" key="12">
    <source>
        <dbReference type="RuleBase" id="RU368004"/>
    </source>
</evidence>
<dbReference type="InterPro" id="IPR029063">
    <property type="entry name" value="SAM-dependent_MTases_sf"/>
</dbReference>
<evidence type="ECO:0000256" key="1">
    <source>
        <dbReference type="ARBA" id="ARBA00002778"/>
    </source>
</evidence>
<evidence type="ECO:0000256" key="6">
    <source>
        <dbReference type="ARBA" id="ARBA00022490"/>
    </source>
</evidence>
<dbReference type="EMBL" id="JAANIT010001447">
    <property type="protein sequence ID" value="KAG1540248.1"/>
    <property type="molecule type" value="Genomic_DNA"/>
</dbReference>
<dbReference type="Proteomes" id="UP000717996">
    <property type="component" value="Unassembled WGS sequence"/>
</dbReference>
<evidence type="ECO:0000256" key="7">
    <source>
        <dbReference type="ARBA" id="ARBA00022603"/>
    </source>
</evidence>
<dbReference type="AlphaFoldDB" id="A0A9P6Y5Z1"/>
<keyword evidence="7 12" id="KW-0489">Methyltransferase</keyword>
<evidence type="ECO:0000256" key="5">
    <source>
        <dbReference type="ARBA" id="ARBA00017788"/>
    </source>
</evidence>
<comment type="caution">
    <text evidence="15">The sequence shown here is derived from an EMBL/GenBank/DDBJ whole genome shotgun (WGS) entry which is preliminary data.</text>
</comment>
<comment type="similarity">
    <text evidence="3 12">Belongs to the TRM44 family.</text>
</comment>
<feature type="region of interest" description="Disordered" evidence="13">
    <location>
        <begin position="427"/>
        <end position="611"/>
    </location>
</feature>
<evidence type="ECO:0000256" key="9">
    <source>
        <dbReference type="ARBA" id="ARBA00022691"/>
    </source>
</evidence>
<feature type="compositionally biased region" description="Polar residues" evidence="13">
    <location>
        <begin position="532"/>
        <end position="550"/>
    </location>
</feature>
<name>A0A9P6Y5Z1_RHIOR</name>
<sequence length="799" mass="89179">MSQSDVQIEHDSMDLDPQSLFSQFSPTLFFDQPVRTKDDWYILAEQTVPVTMDAFWKTIERWTAEPELVIPPVEKAEILSTSEATENKIKVILRELIPKRKSKDTNLMEEISYYENEREATVVYKPMIDTSSLPFYYPKVSRILMDRKYGSNQYLEAIPDNPSQPSMSSKQQYAMKSILHKLFKWCIQTRLGYKKRANHDTLVPKEVYQSMYLHLKSKYGPYLVEKFVYEDIAIASYLLCLWKEEEIRLKRKPTFADLGCGNGLLTFLLVREGYEGYGVDIAERKIWTMLCKSKKDMLRVEVLHPSQEKYPNIDWLIGNHADELVPWIPIIASKSGDNCNFMVIPCCFYGLDGTKALTLNMAEGEGKYRAYTNYIKNIAEKSGFICEEDYLRIPSTKNIAIIGRNRSNRADESFIHEAEMIDHIATDKALPSNPNPPAPSPVNSPSAAPQIPSPQSSSPPSPPTLPTSEQPKNPTTVAPAPTEASPKSPSAPQPTKNDPPPNEPTPTTQPKKPSDNTPTEPPKPFEKKPDRSASSNNKPDESATQTSAPKSPNGMKAPESSNKAISTNGSGDDADDKNQDMSKTNNPPQSTSGVPGSAKTVNNSDDSGSSKTGTIAGAVIGSLIGLALLSGLLTWINRHKGCASKRKAKPEFEDYGLADTDFPQHRSPAMTNTPNAISPTTPYLNDQGNYYSKEELNNGYMPSYPVVETNPHVNNYPQPDYYYNNNNPPLAHETNGGGGGGGGGYYDENGYYYENTTHQTSGEYYTNQQQAYPYPEQYHHNVNYYKPDQIADGAHHPYS</sequence>
<keyword evidence="9 12" id="KW-0949">S-adenosyl-L-methionine</keyword>
<feature type="compositionally biased region" description="Polar residues" evidence="13">
    <location>
        <begin position="581"/>
        <end position="611"/>
    </location>
</feature>
<dbReference type="PANTHER" id="PTHR21210:SF0">
    <property type="entry name" value="TRNA (URACIL-O(2)-)-METHYLTRANSFERASE-RELATED"/>
    <property type="match status" value="1"/>
</dbReference>
<keyword evidence="8 12" id="KW-0808">Transferase</keyword>
<protein>
    <recommendedName>
        <fullName evidence="5 12">tRNA (uracil-O(2)-)-methyltransferase</fullName>
        <ecNumber evidence="4 12">2.1.1.211</ecNumber>
    </recommendedName>
</protein>
<evidence type="ECO:0000256" key="3">
    <source>
        <dbReference type="ARBA" id="ARBA00009056"/>
    </source>
</evidence>
<dbReference type="EC" id="2.1.1.211" evidence="4 12"/>
<keyword evidence="14" id="KW-0812">Transmembrane</keyword>
<feature type="transmembrane region" description="Helical" evidence="14">
    <location>
        <begin position="615"/>
        <end position="636"/>
    </location>
</feature>
<dbReference type="GO" id="GO:0141101">
    <property type="term" value="F:tRNA(Ser) (uridine(44)-2'-O-)-methyltransferase activity"/>
    <property type="evidence" value="ECO:0007669"/>
    <property type="project" value="UniProtKB-EC"/>
</dbReference>
<feature type="compositionally biased region" description="Low complexity" evidence="13">
    <location>
        <begin position="443"/>
        <end position="456"/>
    </location>
</feature>
<dbReference type="Gene3D" id="3.40.50.150">
    <property type="entry name" value="Vaccinia Virus protein VP39"/>
    <property type="match status" value="1"/>
</dbReference>
<comment type="function">
    <text evidence="1">Probable adenosyl-L-methionine (AdoMet)-dependent tRNA (uracil-O(2)-)-methyltransferase.</text>
</comment>
<comment type="subcellular location">
    <subcellularLocation>
        <location evidence="2 12">Cytoplasm</location>
    </subcellularLocation>
</comment>
<keyword evidence="10 12" id="KW-0819">tRNA processing</keyword>
<organism evidence="15 16">
    <name type="scientific">Rhizopus oryzae</name>
    <name type="common">Mucormycosis agent</name>
    <name type="synonym">Rhizopus arrhizus var. delemar</name>
    <dbReference type="NCBI Taxonomy" id="64495"/>
    <lineage>
        <taxon>Eukaryota</taxon>
        <taxon>Fungi</taxon>
        <taxon>Fungi incertae sedis</taxon>
        <taxon>Mucoromycota</taxon>
        <taxon>Mucoromycotina</taxon>
        <taxon>Mucoromycetes</taxon>
        <taxon>Mucorales</taxon>
        <taxon>Mucorineae</taxon>
        <taxon>Rhizopodaceae</taxon>
        <taxon>Rhizopus</taxon>
    </lineage>
</organism>
<feature type="compositionally biased region" description="Pro residues" evidence="13">
    <location>
        <begin position="489"/>
        <end position="504"/>
    </location>
</feature>
<dbReference type="GO" id="GO:0005737">
    <property type="term" value="C:cytoplasm"/>
    <property type="evidence" value="ECO:0007669"/>
    <property type="project" value="UniProtKB-SubCell"/>
</dbReference>
<dbReference type="SUPFAM" id="SSF53335">
    <property type="entry name" value="S-adenosyl-L-methionine-dependent methyltransferases"/>
    <property type="match status" value="1"/>
</dbReference>
<evidence type="ECO:0000256" key="13">
    <source>
        <dbReference type="SAM" id="MobiDB-lite"/>
    </source>
</evidence>
<evidence type="ECO:0000313" key="15">
    <source>
        <dbReference type="EMBL" id="KAG1540248.1"/>
    </source>
</evidence>
<dbReference type="GO" id="GO:0030488">
    <property type="term" value="P:tRNA methylation"/>
    <property type="evidence" value="ECO:0007669"/>
    <property type="project" value="UniProtKB-UniRule"/>
</dbReference>
<accession>A0A9P6Y5Z1</accession>
<evidence type="ECO:0000256" key="2">
    <source>
        <dbReference type="ARBA" id="ARBA00004496"/>
    </source>
</evidence>
<feature type="compositionally biased region" description="Polar residues" evidence="13">
    <location>
        <begin position="559"/>
        <end position="570"/>
    </location>
</feature>
<evidence type="ECO:0000256" key="8">
    <source>
        <dbReference type="ARBA" id="ARBA00022679"/>
    </source>
</evidence>
<comment type="catalytic activity">
    <reaction evidence="11 12">
        <text>uridine(44) in tRNA(Ser) + S-adenosyl-L-methionine = 2'-O-methyluridine(44) in tRNA(Ser) + S-adenosyl-L-homocysteine + H(+)</text>
        <dbReference type="Rhea" id="RHEA:43100"/>
        <dbReference type="Rhea" id="RHEA-COMP:10339"/>
        <dbReference type="Rhea" id="RHEA-COMP:10340"/>
        <dbReference type="ChEBI" id="CHEBI:15378"/>
        <dbReference type="ChEBI" id="CHEBI:57856"/>
        <dbReference type="ChEBI" id="CHEBI:59789"/>
        <dbReference type="ChEBI" id="CHEBI:65315"/>
        <dbReference type="ChEBI" id="CHEBI:74478"/>
        <dbReference type="EC" id="2.1.1.211"/>
    </reaction>
</comment>
<comment type="function">
    <text evidence="12">Adenosyl-L-methionine (AdoMet)-dependent tRNA (uracil-O(2)-)-methyltransferase.</text>
</comment>
<feature type="compositionally biased region" description="Pro residues" evidence="13">
    <location>
        <begin position="433"/>
        <end position="442"/>
    </location>
</feature>
<dbReference type="InterPro" id="IPR011671">
    <property type="entry name" value="tRNA_uracil_MeTrfase"/>
</dbReference>
<evidence type="ECO:0000256" key="10">
    <source>
        <dbReference type="ARBA" id="ARBA00022694"/>
    </source>
</evidence>
<evidence type="ECO:0000256" key="14">
    <source>
        <dbReference type="SAM" id="Phobius"/>
    </source>
</evidence>
<keyword evidence="6 12" id="KW-0963">Cytoplasm</keyword>
<keyword evidence="14" id="KW-0472">Membrane</keyword>
<evidence type="ECO:0000256" key="11">
    <source>
        <dbReference type="ARBA" id="ARBA00047957"/>
    </source>
</evidence>